<gene>
    <name evidence="1" type="ORF">SAMN04488103_10226</name>
</gene>
<organism evidence="1 2">
    <name type="scientific">Gemmobacter aquatilis</name>
    <dbReference type="NCBI Taxonomy" id="933059"/>
    <lineage>
        <taxon>Bacteria</taxon>
        <taxon>Pseudomonadati</taxon>
        <taxon>Pseudomonadota</taxon>
        <taxon>Alphaproteobacteria</taxon>
        <taxon>Rhodobacterales</taxon>
        <taxon>Paracoccaceae</taxon>
        <taxon>Gemmobacter</taxon>
    </lineage>
</organism>
<accession>A0A1H8B293</accession>
<dbReference type="InterPro" id="IPR001343">
    <property type="entry name" value="Hemolysn_Ca-bd"/>
</dbReference>
<dbReference type="PROSITE" id="PS00330">
    <property type="entry name" value="HEMOLYSIN_CALCIUM"/>
    <property type="match status" value="4"/>
</dbReference>
<sequence>MSELRIDGADNVDDVISPVHASDQDTLISSTGSGNDHVTPWAAAYLVHLGEGDDQFDGYRNGGTVWGEAGRDIMFTGPHSGTHVMYGGSEHDWISATSYSSSTGTLLAHGDEGHDLFADSGVRGTETVSWNGGDGFDIVFFTGSGALALKLDGQGTGGTALNRSFSSVEGVGGTQSDDSIIGSIADNLIVGGGGNDHLTGAGGNDLLIGDARYDEFYEAYTGTLISSAFTPEAPLDPLNSNALGGWAFDSGGLVDTLLGGAGSDVLMGGDGGDSLNGGDGSDWVSYVSAREGVSLRLARGGTQGQAAGDVFRSVENAQGSNFADLLIGSAQANELRGLNGADQLKGLAGSDTLLGGGDSDTLVGADGADVLTGGADADVFVISGPDATLFADHITDMEIGIDTIHLSRHVIRNIGPAGAELDSARFTIGSEATTRAQRILYDETNGDLLFDADGNGAGSAVLIAQLSAGLALDVSDFQIIA</sequence>
<dbReference type="SUPFAM" id="SSF51120">
    <property type="entry name" value="beta-Roll"/>
    <property type="match status" value="3"/>
</dbReference>
<protein>
    <recommendedName>
        <fullName evidence="3">Hemolysin-type calcium-binding repeat-containing protein</fullName>
    </recommendedName>
</protein>
<dbReference type="Gene3D" id="2.150.10.10">
    <property type="entry name" value="Serralysin-like metalloprotease, C-terminal"/>
    <property type="match status" value="2"/>
</dbReference>
<dbReference type="GO" id="GO:0005509">
    <property type="term" value="F:calcium ion binding"/>
    <property type="evidence" value="ECO:0007669"/>
    <property type="project" value="InterPro"/>
</dbReference>
<reference evidence="1 2" key="1">
    <citation type="submission" date="2016-10" db="EMBL/GenBank/DDBJ databases">
        <authorList>
            <person name="de Groot N.N."/>
        </authorList>
    </citation>
    <scope>NUCLEOTIDE SEQUENCE [LARGE SCALE GENOMIC DNA]</scope>
    <source>
        <strain evidence="1 2">DSM 3857</strain>
    </source>
</reference>
<dbReference type="AlphaFoldDB" id="A0A1H8B293"/>
<dbReference type="PRINTS" id="PR00313">
    <property type="entry name" value="CABNDNGRPT"/>
</dbReference>
<dbReference type="RefSeq" id="WP_091297279.1">
    <property type="nucleotide sequence ID" value="NZ_FOCE01000002.1"/>
</dbReference>
<dbReference type="EMBL" id="FOCE01000002">
    <property type="protein sequence ID" value="SEM76873.1"/>
    <property type="molecule type" value="Genomic_DNA"/>
</dbReference>
<dbReference type="InterPro" id="IPR018511">
    <property type="entry name" value="Hemolysin-typ_Ca-bd_CS"/>
</dbReference>
<dbReference type="STRING" id="933059.SAMN04488103_10226"/>
<proteinExistence type="predicted"/>
<dbReference type="OrthoDB" id="9342475at2"/>
<name>A0A1H8B293_9RHOB</name>
<keyword evidence="2" id="KW-1185">Reference proteome</keyword>
<dbReference type="Pfam" id="PF00353">
    <property type="entry name" value="HemolysinCabind"/>
    <property type="match status" value="4"/>
</dbReference>
<evidence type="ECO:0008006" key="3">
    <source>
        <dbReference type="Google" id="ProtNLM"/>
    </source>
</evidence>
<dbReference type="Proteomes" id="UP000198761">
    <property type="component" value="Unassembled WGS sequence"/>
</dbReference>
<evidence type="ECO:0000313" key="1">
    <source>
        <dbReference type="EMBL" id="SEM76873.1"/>
    </source>
</evidence>
<evidence type="ECO:0000313" key="2">
    <source>
        <dbReference type="Proteomes" id="UP000198761"/>
    </source>
</evidence>
<dbReference type="InterPro" id="IPR011049">
    <property type="entry name" value="Serralysin-like_metalloprot_C"/>
</dbReference>